<accession>A0A1Z3HIK1</accession>
<evidence type="ECO:0000313" key="2">
    <source>
        <dbReference type="Proteomes" id="UP000191901"/>
    </source>
</evidence>
<dbReference type="AlphaFoldDB" id="A0A1Z3HIK1"/>
<reference evidence="1 2" key="1">
    <citation type="journal article" date="2016" name="Biochim. Biophys. Acta">
        <title>Characterization of red-shifted phycobilisomes isolated from the chlorophyll f-containing cyanobacterium Halomicronema hongdechloris.</title>
        <authorList>
            <person name="Li Y."/>
            <person name="Lin Y."/>
            <person name="Garvey C.J."/>
            <person name="Birch D."/>
            <person name="Corkery R.W."/>
            <person name="Loughlin P.C."/>
            <person name="Scheer H."/>
            <person name="Willows R.D."/>
            <person name="Chen M."/>
        </authorList>
    </citation>
    <scope>NUCLEOTIDE SEQUENCE [LARGE SCALE GENOMIC DNA]</scope>
    <source>
        <strain evidence="1 2">C2206</strain>
    </source>
</reference>
<dbReference type="KEGG" id="hhg:XM38_008570"/>
<dbReference type="Proteomes" id="UP000191901">
    <property type="component" value="Chromosome"/>
</dbReference>
<evidence type="ECO:0000313" key="1">
    <source>
        <dbReference type="EMBL" id="ASC69927.1"/>
    </source>
</evidence>
<gene>
    <name evidence="1" type="ORF">XM38_008570</name>
</gene>
<dbReference type="EMBL" id="CP021983">
    <property type="protein sequence ID" value="ASC69927.1"/>
    <property type="molecule type" value="Genomic_DNA"/>
</dbReference>
<proteinExistence type="predicted"/>
<keyword evidence="2" id="KW-1185">Reference proteome</keyword>
<protein>
    <submittedName>
        <fullName evidence="1">Uncharacterized protein</fullName>
    </submittedName>
</protein>
<organism evidence="1 2">
    <name type="scientific">Halomicronema hongdechloris C2206</name>
    <dbReference type="NCBI Taxonomy" id="1641165"/>
    <lineage>
        <taxon>Bacteria</taxon>
        <taxon>Bacillati</taxon>
        <taxon>Cyanobacteriota</taxon>
        <taxon>Cyanophyceae</taxon>
        <taxon>Nodosilineales</taxon>
        <taxon>Nodosilineaceae</taxon>
        <taxon>Halomicronema</taxon>
    </lineage>
</organism>
<sequence length="57" mass="6626">MLNRPVRTRLQGGVGGGIREDSPYPDLDRLRRLGLNLEFHLRAIKTYVELHKKVRLT</sequence>
<name>A0A1Z3HIK1_9CYAN</name>